<keyword evidence="4" id="KW-1185">Reference proteome</keyword>
<comment type="caution">
    <text evidence="3">The sequence shown here is derived from an EMBL/GenBank/DDBJ whole genome shotgun (WGS) entry which is preliminary data.</text>
</comment>
<dbReference type="PROSITE" id="PS51257">
    <property type="entry name" value="PROKAR_LIPOPROTEIN"/>
    <property type="match status" value="1"/>
</dbReference>
<dbReference type="InterPro" id="IPR046714">
    <property type="entry name" value="DUF6787"/>
</dbReference>
<reference evidence="3 4" key="1">
    <citation type="submission" date="2018-03" db="EMBL/GenBank/DDBJ databases">
        <title>Genomic Encyclopedia of Archaeal and Bacterial Type Strains, Phase II (KMG-II): from individual species to whole genera.</title>
        <authorList>
            <person name="Goeker M."/>
        </authorList>
    </citation>
    <scope>NUCLEOTIDE SEQUENCE [LARGE SCALE GENOMIC DNA]</scope>
    <source>
        <strain evidence="3 4">DSM 28229</strain>
    </source>
</reference>
<keyword evidence="1" id="KW-0812">Transmembrane</keyword>
<dbReference type="EMBL" id="QGDO01000004">
    <property type="protein sequence ID" value="PWJ41042.1"/>
    <property type="molecule type" value="Genomic_DNA"/>
</dbReference>
<name>A0A315Z7V7_SEDFL</name>
<protein>
    <recommendedName>
        <fullName evidence="2">DUF6787 domain-containing protein</fullName>
    </recommendedName>
</protein>
<evidence type="ECO:0000313" key="4">
    <source>
        <dbReference type="Proteomes" id="UP000245535"/>
    </source>
</evidence>
<keyword evidence="1" id="KW-0472">Membrane</keyword>
<organism evidence="3 4">
    <name type="scientific">Sediminitomix flava</name>
    <dbReference type="NCBI Taxonomy" id="379075"/>
    <lineage>
        <taxon>Bacteria</taxon>
        <taxon>Pseudomonadati</taxon>
        <taxon>Bacteroidota</taxon>
        <taxon>Cytophagia</taxon>
        <taxon>Cytophagales</taxon>
        <taxon>Flammeovirgaceae</taxon>
        <taxon>Sediminitomix</taxon>
    </lineage>
</organism>
<dbReference type="RefSeq" id="WP_109620035.1">
    <property type="nucleotide sequence ID" value="NZ_QGDO01000004.1"/>
</dbReference>
<feature type="transmembrane region" description="Helical" evidence="1">
    <location>
        <begin position="16"/>
        <end position="36"/>
    </location>
</feature>
<proteinExistence type="predicted"/>
<dbReference type="Gene3D" id="1.20.950.20">
    <property type="entry name" value="Transmembrane di-heme cytochromes, Chain C"/>
    <property type="match status" value="1"/>
</dbReference>
<evidence type="ECO:0000259" key="2">
    <source>
        <dbReference type="Pfam" id="PF20584"/>
    </source>
</evidence>
<dbReference type="Proteomes" id="UP000245535">
    <property type="component" value="Unassembled WGS sequence"/>
</dbReference>
<gene>
    <name evidence="3" type="ORF">BC781_104317</name>
</gene>
<evidence type="ECO:0000313" key="3">
    <source>
        <dbReference type="EMBL" id="PWJ41042.1"/>
    </source>
</evidence>
<keyword evidence="1" id="KW-1133">Transmembrane helix</keyword>
<accession>A0A315Z7V7</accession>
<dbReference type="AlphaFoldDB" id="A0A315Z7V7"/>
<feature type="transmembrane region" description="Helical" evidence="1">
    <location>
        <begin position="56"/>
        <end position="85"/>
    </location>
</feature>
<dbReference type="OrthoDB" id="1151370at2"/>
<evidence type="ECO:0000256" key="1">
    <source>
        <dbReference type="SAM" id="Phobius"/>
    </source>
</evidence>
<feature type="domain" description="DUF6787" evidence="2">
    <location>
        <begin position="21"/>
        <end position="97"/>
    </location>
</feature>
<dbReference type="Pfam" id="PF20584">
    <property type="entry name" value="DUF6787"/>
    <property type="match status" value="1"/>
</dbReference>
<sequence>MHIWDKLKERWEVKSGWQVLLILITFACTGFSILEVKKWIYGLIGFPTDASVWLKILGFIFIVFPIYQIVLLFYGTIFGQFKFFWNFEKKMVYRMIGRKPPKKED</sequence>